<evidence type="ECO:0000259" key="5">
    <source>
        <dbReference type="PROSITE" id="PS50931"/>
    </source>
</evidence>
<dbReference type="InterPro" id="IPR036390">
    <property type="entry name" value="WH_DNA-bd_sf"/>
</dbReference>
<dbReference type="SUPFAM" id="SSF53850">
    <property type="entry name" value="Periplasmic binding protein-like II"/>
    <property type="match status" value="1"/>
</dbReference>
<protein>
    <submittedName>
        <fullName evidence="6">LysR family transcriptional regulator</fullName>
    </submittedName>
</protein>
<dbReference type="Pfam" id="PF03466">
    <property type="entry name" value="LysR_substrate"/>
    <property type="match status" value="1"/>
</dbReference>
<keyword evidence="3" id="KW-0238">DNA-binding</keyword>
<evidence type="ECO:0000313" key="7">
    <source>
        <dbReference type="Proteomes" id="UP001069802"/>
    </source>
</evidence>
<accession>A0ABT4LPZ9</accession>
<reference evidence="6" key="1">
    <citation type="submission" date="2022-12" db="EMBL/GenBank/DDBJ databases">
        <title>Bacterial isolates from different developmental stages of Nematostella vectensis.</title>
        <authorList>
            <person name="Fraune S."/>
        </authorList>
    </citation>
    <scope>NUCLEOTIDE SEQUENCE</scope>
    <source>
        <strain evidence="6">G21630-S1</strain>
    </source>
</reference>
<dbReference type="EMBL" id="JAPWGY010000007">
    <property type="protein sequence ID" value="MCZ4282391.1"/>
    <property type="molecule type" value="Genomic_DNA"/>
</dbReference>
<keyword evidence="7" id="KW-1185">Reference proteome</keyword>
<dbReference type="InterPro" id="IPR005119">
    <property type="entry name" value="LysR_subst-bd"/>
</dbReference>
<dbReference type="PANTHER" id="PTHR30126:SF98">
    <property type="entry name" value="HTH-TYPE TRANSCRIPTIONAL ACTIVATOR BAUR"/>
    <property type="match status" value="1"/>
</dbReference>
<dbReference type="InterPro" id="IPR036388">
    <property type="entry name" value="WH-like_DNA-bd_sf"/>
</dbReference>
<evidence type="ECO:0000313" key="6">
    <source>
        <dbReference type="EMBL" id="MCZ4282391.1"/>
    </source>
</evidence>
<dbReference type="Gene3D" id="3.40.190.290">
    <property type="match status" value="1"/>
</dbReference>
<evidence type="ECO:0000256" key="4">
    <source>
        <dbReference type="ARBA" id="ARBA00023163"/>
    </source>
</evidence>
<proteinExistence type="inferred from homology"/>
<feature type="domain" description="HTH lysR-type" evidence="5">
    <location>
        <begin position="6"/>
        <end position="63"/>
    </location>
</feature>
<comment type="caution">
    <text evidence="6">The sequence shown here is derived from an EMBL/GenBank/DDBJ whole genome shotgun (WGS) entry which is preliminary data.</text>
</comment>
<evidence type="ECO:0000256" key="2">
    <source>
        <dbReference type="ARBA" id="ARBA00023015"/>
    </source>
</evidence>
<dbReference type="PANTHER" id="PTHR30126">
    <property type="entry name" value="HTH-TYPE TRANSCRIPTIONAL REGULATOR"/>
    <property type="match status" value="1"/>
</dbReference>
<dbReference type="SUPFAM" id="SSF46785">
    <property type="entry name" value="Winged helix' DNA-binding domain"/>
    <property type="match status" value="1"/>
</dbReference>
<dbReference type="Gene3D" id="1.10.10.10">
    <property type="entry name" value="Winged helix-like DNA-binding domain superfamily/Winged helix DNA-binding domain"/>
    <property type="match status" value="1"/>
</dbReference>
<name>A0ABT4LPZ9_9PROT</name>
<dbReference type="PROSITE" id="PS50931">
    <property type="entry name" value="HTH_LYSR"/>
    <property type="match status" value="1"/>
</dbReference>
<keyword evidence="4" id="KW-0804">Transcription</keyword>
<keyword evidence="2" id="KW-0805">Transcription regulation</keyword>
<evidence type="ECO:0000256" key="3">
    <source>
        <dbReference type="ARBA" id="ARBA00023125"/>
    </source>
</evidence>
<evidence type="ECO:0000256" key="1">
    <source>
        <dbReference type="ARBA" id="ARBA00009437"/>
    </source>
</evidence>
<sequence length="300" mass="33306">MQLDTVDLRLLRVFITVADCRGFSAAQAELNTSVSTISSQISDLETRLGLRLCQRGRTGFSLTSEGENIYKAAQTLFHQIGGFKSVVSDLKKELSGRLSLGFADNLITHPSAPMTEALQSFLEPKADIEIVLTVLSPNQLERELLEQRLDIIIGAFPRHLPGINYSTLFDEHQNLYCGKGHPLFEADDQAIAEVDITVHRQAQRGYTAGRPHPSNLGIGTCNATSYHMEGLVYLIMTGHFLGHLPDHYAQRWVEKGLLRCLCPARFGYTSVFELGTRAGTHLSPVVRGFIQEIQTWANQP</sequence>
<comment type="similarity">
    <text evidence="1">Belongs to the LysR transcriptional regulatory family.</text>
</comment>
<dbReference type="InterPro" id="IPR000847">
    <property type="entry name" value="LysR_HTH_N"/>
</dbReference>
<dbReference type="CDD" id="cd05466">
    <property type="entry name" value="PBP2_LTTR_substrate"/>
    <property type="match status" value="1"/>
</dbReference>
<gene>
    <name evidence="6" type="ORF">O4H49_16510</name>
</gene>
<organism evidence="6 7">
    <name type="scientific">Kiloniella laminariae</name>
    <dbReference type="NCBI Taxonomy" id="454162"/>
    <lineage>
        <taxon>Bacteria</taxon>
        <taxon>Pseudomonadati</taxon>
        <taxon>Pseudomonadota</taxon>
        <taxon>Alphaproteobacteria</taxon>
        <taxon>Rhodospirillales</taxon>
        <taxon>Kiloniellaceae</taxon>
        <taxon>Kiloniella</taxon>
    </lineage>
</organism>
<dbReference type="Pfam" id="PF00126">
    <property type="entry name" value="HTH_1"/>
    <property type="match status" value="1"/>
</dbReference>
<dbReference type="Proteomes" id="UP001069802">
    <property type="component" value="Unassembled WGS sequence"/>
</dbReference>
<dbReference type="RefSeq" id="WP_269424542.1">
    <property type="nucleotide sequence ID" value="NZ_JAPWGY010000007.1"/>
</dbReference>